<dbReference type="GO" id="GO:0046872">
    <property type="term" value="F:metal ion binding"/>
    <property type="evidence" value="ECO:0007669"/>
    <property type="project" value="UniProtKB-KW"/>
</dbReference>
<feature type="region of interest" description="Disordered" evidence="4">
    <location>
        <begin position="132"/>
        <end position="225"/>
    </location>
</feature>
<evidence type="ECO:0000256" key="2">
    <source>
        <dbReference type="ARBA" id="ARBA00022723"/>
    </source>
</evidence>
<dbReference type="InterPro" id="IPR039058">
    <property type="entry name" value="Yippee_fam"/>
</dbReference>
<evidence type="ECO:0000313" key="6">
    <source>
        <dbReference type="EMBL" id="GBG25138.1"/>
    </source>
</evidence>
<feature type="compositionally biased region" description="Polar residues" evidence="4">
    <location>
        <begin position="199"/>
        <end position="212"/>
    </location>
</feature>
<protein>
    <submittedName>
        <fullName evidence="6">Protein yippee</fullName>
    </submittedName>
</protein>
<dbReference type="InterPro" id="IPR034751">
    <property type="entry name" value="Yippee"/>
</dbReference>
<keyword evidence="3" id="KW-0862">Zinc</keyword>
<dbReference type="InterPro" id="IPR004910">
    <property type="entry name" value="Yippee/Mis18/Cereblon"/>
</dbReference>
<evidence type="ECO:0000313" key="7">
    <source>
        <dbReference type="Proteomes" id="UP000241890"/>
    </source>
</evidence>
<proteinExistence type="inferred from homology"/>
<dbReference type="InParanoid" id="A0A2R5G5T6"/>
<keyword evidence="7" id="KW-1185">Reference proteome</keyword>
<reference evidence="6 7" key="1">
    <citation type="submission" date="2017-12" db="EMBL/GenBank/DDBJ databases">
        <title>Sequencing, de novo assembly and annotation of complete genome of a new Thraustochytrid species, strain FCC1311.</title>
        <authorList>
            <person name="Sedici K."/>
            <person name="Godart F."/>
            <person name="Aiese Cigliano R."/>
            <person name="Sanseverino W."/>
            <person name="Barakat M."/>
            <person name="Ortet P."/>
            <person name="Marechal E."/>
            <person name="Cagnac O."/>
            <person name="Amato A."/>
        </authorList>
    </citation>
    <scope>NUCLEOTIDE SEQUENCE [LARGE SCALE GENOMIC DNA]</scope>
</reference>
<comment type="similarity">
    <text evidence="1">Belongs to the yippee family.</text>
</comment>
<evidence type="ECO:0000256" key="1">
    <source>
        <dbReference type="ARBA" id="ARBA00005613"/>
    </source>
</evidence>
<dbReference type="PANTHER" id="PTHR13848">
    <property type="entry name" value="PROTEIN YIPPEE-LIKE CG15309-RELATED"/>
    <property type="match status" value="1"/>
</dbReference>
<evidence type="ECO:0000256" key="3">
    <source>
        <dbReference type="ARBA" id="ARBA00022833"/>
    </source>
</evidence>
<gene>
    <name evidence="6" type="ORF">FCC1311_013552</name>
</gene>
<evidence type="ECO:0000259" key="5">
    <source>
        <dbReference type="PROSITE" id="PS51792"/>
    </source>
</evidence>
<dbReference type="AlphaFoldDB" id="A0A2R5G5T6"/>
<feature type="compositionally biased region" description="Basic and acidic residues" evidence="4">
    <location>
        <begin position="132"/>
        <end position="147"/>
    </location>
</feature>
<dbReference type="Proteomes" id="UP000241890">
    <property type="component" value="Unassembled WGS sequence"/>
</dbReference>
<dbReference type="OrthoDB" id="6407410at2759"/>
<evidence type="ECO:0000256" key="4">
    <source>
        <dbReference type="SAM" id="MobiDB-lite"/>
    </source>
</evidence>
<name>A0A2R5G5T6_9STRA</name>
<keyword evidence="2" id="KW-0479">Metal-binding</keyword>
<dbReference type="PROSITE" id="PS51792">
    <property type="entry name" value="YIPPEE"/>
    <property type="match status" value="1"/>
</dbReference>
<accession>A0A2R5G5T6</accession>
<feature type="compositionally biased region" description="Basic residues" evidence="4">
    <location>
        <begin position="167"/>
        <end position="181"/>
    </location>
</feature>
<organism evidence="6 7">
    <name type="scientific">Hondaea fermentalgiana</name>
    <dbReference type="NCBI Taxonomy" id="2315210"/>
    <lineage>
        <taxon>Eukaryota</taxon>
        <taxon>Sar</taxon>
        <taxon>Stramenopiles</taxon>
        <taxon>Bigyra</taxon>
        <taxon>Labyrinthulomycetes</taxon>
        <taxon>Thraustochytrida</taxon>
        <taxon>Thraustochytriidae</taxon>
        <taxon>Hondaea</taxon>
    </lineage>
</organism>
<sequence>MILLRHELGPGTLYVCAKCGMQLTRVSLLESKNFHGNSGPAILVTNIWNFRAGPKEKKQLITGPHTIQDTFCRGCNTRLGWGYVNALDESQKYKEGKFILELKYVDEVLAKVKIHDRAPTGRFIEEALAAKQKREAGSAGKRKDCSSKRGATQGQNTKDKDADETRKRSKKNHKKKQKKQKEKLEREAKRSAANAQDRAASSQSPRSSTTPLATGAVPPAPSTGS</sequence>
<dbReference type="EMBL" id="BEYU01000011">
    <property type="protein sequence ID" value="GBG25138.1"/>
    <property type="molecule type" value="Genomic_DNA"/>
</dbReference>
<comment type="caution">
    <text evidence="6">The sequence shown here is derived from an EMBL/GenBank/DDBJ whole genome shotgun (WGS) entry which is preliminary data.</text>
</comment>
<feature type="compositionally biased region" description="Basic and acidic residues" evidence="4">
    <location>
        <begin position="157"/>
        <end position="166"/>
    </location>
</feature>
<feature type="domain" description="Yippee" evidence="5">
    <location>
        <begin position="12"/>
        <end position="109"/>
    </location>
</feature>
<dbReference type="Pfam" id="PF03226">
    <property type="entry name" value="Yippee-Mis18"/>
    <property type="match status" value="1"/>
</dbReference>